<feature type="chain" id="PRO_5015040770" evidence="1">
    <location>
        <begin position="26"/>
        <end position="280"/>
    </location>
</feature>
<reference evidence="5" key="3">
    <citation type="submission" date="2023-10" db="EMBL/GenBank/DDBJ databases">
        <title>Draft Genome Sequence of a Shiga toxin-producing Escherichia coli strain from deer meat showing an IS-element integration in the B-subunit of the Shiga toxin Stx2b gene.</title>
        <authorList>
            <person name="Projahn M."/>
            <person name="Borowiak M."/>
        </authorList>
    </citation>
    <scope>NUCLEOTIDE SEQUENCE</scope>
    <source>
        <strain evidence="5">BfR-EC-18960</strain>
    </source>
</reference>
<evidence type="ECO:0000313" key="2">
    <source>
        <dbReference type="EMBL" id="EFD6885705.1"/>
    </source>
</evidence>
<name>A0A0J2BBU0_ECOLX</name>
<accession>A0A0J2BBU0</accession>
<reference evidence="2 7" key="2">
    <citation type="submission" date="2019-08" db="EMBL/GenBank/DDBJ databases">
        <authorList>
            <consortium name="NARMS: The National Antimicrobial Resistance Monitoring System"/>
        </authorList>
    </citation>
    <scope>NUCLEOTIDE SEQUENCE [LARGE SCALE GENOMIC DNA]</scope>
    <source>
        <strain evidence="2 7">19MD07CB01-EC</strain>
        <strain evidence="3 8">CVM N19EC0130</strain>
    </source>
</reference>
<dbReference type="EMBL" id="VZEL01000023">
    <property type="protein sequence ID" value="KAB0122739.1"/>
    <property type="molecule type" value="Genomic_DNA"/>
</dbReference>
<reference evidence="4 6" key="1">
    <citation type="submission" date="2019-03" db="EMBL/GenBank/DDBJ databases">
        <title>Whole Genome Sequencing of Shiga-Toxin Escherichia coli Strains from Nebraska.</title>
        <authorList>
            <person name="Abdalhamid B."/>
            <person name="Mccutchen E.L."/>
            <person name="Bouska A.C."/>
            <person name="Hinrichs S.H."/>
            <person name="Iwen P.C."/>
        </authorList>
    </citation>
    <scope>NUCLEOTIDE SEQUENCE [LARGE SCALE GENOMIC DNA]</scope>
    <source>
        <strain evidence="4 6">STEC_170836</strain>
    </source>
</reference>
<keyword evidence="1" id="KW-0732">Signal</keyword>
<dbReference type="Proteomes" id="UP001271591">
    <property type="component" value="Unassembled WGS sequence"/>
</dbReference>
<evidence type="ECO:0000256" key="1">
    <source>
        <dbReference type="SAM" id="SignalP"/>
    </source>
</evidence>
<dbReference type="EMBL" id="AASWBF010000025">
    <property type="protein sequence ID" value="EFH4962146.1"/>
    <property type="molecule type" value="Genomic_DNA"/>
</dbReference>
<evidence type="ECO:0000313" key="7">
    <source>
        <dbReference type="Proteomes" id="UP000531962"/>
    </source>
</evidence>
<dbReference type="Proteomes" id="UP000327073">
    <property type="component" value="Unassembled WGS sequence"/>
</dbReference>
<sequence>MKKWTMIFASLVLLVMSASVPKSYAGDKLTSASFDSVKIYYGKGKMSIHNTGGLYVTVLTPNEAAYGVYNDAIRKNEQASVISWTGSGPAPVLILTDYGNADSSNCPGINTATFQCAYETFKITVQSDSYGCPWLASFYTITDQPGFGRYTGPTNHATVCPTIPVASYDISWSENYVSHNKALQLQSNGSTITTTLSTYLMEDGKLCDGSVFDSRGAYCRVVSELLTFTSYGCDKSTVTVSPTRHPVTDKQLHDIVVNVNTSSRQPIDSTCRFQYVLNEL</sequence>
<dbReference type="Proteomes" id="UP000531962">
    <property type="component" value="Unassembled WGS sequence"/>
</dbReference>
<evidence type="ECO:0000313" key="4">
    <source>
        <dbReference type="EMBL" id="KAB0122739.1"/>
    </source>
</evidence>
<dbReference type="AlphaFoldDB" id="A0A0J2BBU0"/>
<evidence type="ECO:0000313" key="6">
    <source>
        <dbReference type="Proteomes" id="UP000327073"/>
    </source>
</evidence>
<dbReference type="Proteomes" id="UP000543424">
    <property type="component" value="Unassembled WGS sequence"/>
</dbReference>
<feature type="signal peptide" evidence="1">
    <location>
        <begin position="1"/>
        <end position="25"/>
    </location>
</feature>
<dbReference type="RefSeq" id="WP_001317961.1">
    <property type="nucleotide sequence ID" value="NZ_AP017610.1"/>
</dbReference>
<evidence type="ECO:0000313" key="5">
    <source>
        <dbReference type="EMBL" id="MDW9349228.1"/>
    </source>
</evidence>
<dbReference type="InterPro" id="IPR021407">
    <property type="entry name" value="DUF2544"/>
</dbReference>
<comment type="caution">
    <text evidence="4">The sequence shown here is derived from an EMBL/GenBank/DDBJ whole genome shotgun (WGS) entry which is preliminary data.</text>
</comment>
<organism evidence="4 6">
    <name type="scientific">Escherichia coli</name>
    <dbReference type="NCBI Taxonomy" id="562"/>
    <lineage>
        <taxon>Bacteria</taxon>
        <taxon>Pseudomonadati</taxon>
        <taxon>Pseudomonadota</taxon>
        <taxon>Gammaproteobacteria</taxon>
        <taxon>Enterobacterales</taxon>
        <taxon>Enterobacteriaceae</taxon>
        <taxon>Escherichia</taxon>
    </lineage>
</organism>
<evidence type="ECO:0000313" key="8">
    <source>
        <dbReference type="Proteomes" id="UP000543424"/>
    </source>
</evidence>
<dbReference type="Pfam" id="PF11245">
    <property type="entry name" value="DUF2544"/>
    <property type="match status" value="1"/>
</dbReference>
<gene>
    <name evidence="4" type="ORF">F7F11_19880</name>
    <name evidence="3" type="ORF">F9413_16690</name>
    <name evidence="2" type="ORF">FZU14_15985</name>
    <name evidence="5" type="ORF">R8G00_06165</name>
</gene>
<dbReference type="EMBL" id="AASKVF010000021">
    <property type="protein sequence ID" value="EFD6885705.1"/>
    <property type="molecule type" value="Genomic_DNA"/>
</dbReference>
<proteinExistence type="predicted"/>
<evidence type="ECO:0000313" key="3">
    <source>
        <dbReference type="EMBL" id="EFH4962146.1"/>
    </source>
</evidence>
<protein>
    <submittedName>
        <fullName evidence="4">DUF2544 domain-containing protein</fullName>
    </submittedName>
    <submittedName>
        <fullName evidence="5">StfH/YfcO family fimbrial adhesin</fullName>
    </submittedName>
</protein>
<dbReference type="EMBL" id="JAWPMK010000001">
    <property type="protein sequence ID" value="MDW9349228.1"/>
    <property type="molecule type" value="Genomic_DNA"/>
</dbReference>